<dbReference type="PROSITE" id="PS00197">
    <property type="entry name" value="2FE2S_FER_1"/>
    <property type="match status" value="1"/>
</dbReference>
<dbReference type="Gene3D" id="3.10.20.30">
    <property type="match status" value="1"/>
</dbReference>
<keyword evidence="2" id="KW-0479">Metal-binding</keyword>
<evidence type="ECO:0000256" key="1">
    <source>
        <dbReference type="ARBA" id="ARBA00022714"/>
    </source>
</evidence>
<dbReference type="Pfam" id="PF01799">
    <property type="entry name" value="Fer2_2"/>
    <property type="match status" value="1"/>
</dbReference>
<keyword evidence="3" id="KW-0560">Oxidoreductase</keyword>
<evidence type="ECO:0000256" key="3">
    <source>
        <dbReference type="ARBA" id="ARBA00023002"/>
    </source>
</evidence>
<dbReference type="InterPro" id="IPR001041">
    <property type="entry name" value="2Fe-2S_ferredoxin-type"/>
</dbReference>
<evidence type="ECO:0000256" key="4">
    <source>
        <dbReference type="ARBA" id="ARBA00023004"/>
    </source>
</evidence>
<dbReference type="PANTHER" id="PTHR44379:SF5">
    <property type="entry name" value="OXIDOREDUCTASE WITH IRON-SULFUR SUBUNIT"/>
    <property type="match status" value="1"/>
</dbReference>
<protein>
    <submittedName>
        <fullName evidence="7">(2Fe-2S)-binding protein</fullName>
    </submittedName>
</protein>
<feature type="domain" description="2Fe-2S ferredoxin-type" evidence="6">
    <location>
        <begin position="1"/>
        <end position="77"/>
    </location>
</feature>
<dbReference type="Pfam" id="PF00111">
    <property type="entry name" value="Fer2"/>
    <property type="match status" value="1"/>
</dbReference>
<organism evidence="7 8">
    <name type="scientific">Aquibium pacificus</name>
    <dbReference type="NCBI Taxonomy" id="3153579"/>
    <lineage>
        <taxon>Bacteria</taxon>
        <taxon>Pseudomonadati</taxon>
        <taxon>Pseudomonadota</taxon>
        <taxon>Alphaproteobacteria</taxon>
        <taxon>Hyphomicrobiales</taxon>
        <taxon>Phyllobacteriaceae</taxon>
        <taxon>Aquibium</taxon>
    </lineage>
</organism>
<evidence type="ECO:0000256" key="5">
    <source>
        <dbReference type="ARBA" id="ARBA00023014"/>
    </source>
</evidence>
<dbReference type="RefSeq" id="WP_367955708.1">
    <property type="nucleotide sequence ID" value="NZ_JBDPGJ010000004.1"/>
</dbReference>
<proteinExistence type="predicted"/>
<sequence>MRVPLTVNGTTSEIDVEPRITLLDALRDLLGLKGTHTGCEHGVCGACTVLADGAAVRSCLMLAVQCDGIAITTIEGLAPGPGELDVVQDAFCETHGLQCGYCTPGMILAASGLLAKNDDPTDHEIRDALSGNICRCTGYGQIIEAVALAARRLRQNNLRPVLDDAG</sequence>
<dbReference type="InterPro" id="IPR036010">
    <property type="entry name" value="2Fe-2S_ferredoxin-like_sf"/>
</dbReference>
<dbReference type="Gene3D" id="1.10.150.120">
    <property type="entry name" value="[2Fe-2S]-binding domain"/>
    <property type="match status" value="1"/>
</dbReference>
<dbReference type="InterPro" id="IPR012675">
    <property type="entry name" value="Beta-grasp_dom_sf"/>
</dbReference>
<keyword evidence="5" id="KW-0411">Iron-sulfur</keyword>
<dbReference type="SUPFAM" id="SSF54292">
    <property type="entry name" value="2Fe-2S ferredoxin-like"/>
    <property type="match status" value="1"/>
</dbReference>
<evidence type="ECO:0000259" key="6">
    <source>
        <dbReference type="PROSITE" id="PS51085"/>
    </source>
</evidence>
<dbReference type="Proteomes" id="UP001556692">
    <property type="component" value="Unassembled WGS sequence"/>
</dbReference>
<accession>A0ABV3SPH4</accession>
<reference evidence="7 8" key="1">
    <citation type="submission" date="2024-05" db="EMBL/GenBank/DDBJ databases">
        <authorList>
            <person name="Jiang F."/>
        </authorList>
    </citation>
    <scope>NUCLEOTIDE SEQUENCE [LARGE SCALE GENOMIC DNA]</scope>
    <source>
        <strain evidence="7 8">LZ166</strain>
    </source>
</reference>
<dbReference type="CDD" id="cd00207">
    <property type="entry name" value="fer2"/>
    <property type="match status" value="1"/>
</dbReference>
<dbReference type="InterPro" id="IPR036884">
    <property type="entry name" value="2Fe-2S-bd_dom_sf"/>
</dbReference>
<dbReference type="PANTHER" id="PTHR44379">
    <property type="entry name" value="OXIDOREDUCTASE WITH IRON-SULFUR SUBUNIT"/>
    <property type="match status" value="1"/>
</dbReference>
<keyword evidence="4" id="KW-0408">Iron</keyword>
<dbReference type="SUPFAM" id="SSF47741">
    <property type="entry name" value="CO dehydrogenase ISP C-domain like"/>
    <property type="match status" value="1"/>
</dbReference>
<evidence type="ECO:0000256" key="2">
    <source>
        <dbReference type="ARBA" id="ARBA00022723"/>
    </source>
</evidence>
<comment type="caution">
    <text evidence="7">The sequence shown here is derived from an EMBL/GenBank/DDBJ whole genome shotgun (WGS) entry which is preliminary data.</text>
</comment>
<dbReference type="InterPro" id="IPR002888">
    <property type="entry name" value="2Fe-2S-bd"/>
</dbReference>
<dbReference type="EMBL" id="JBDPGJ010000004">
    <property type="protein sequence ID" value="MEX0407844.1"/>
    <property type="molecule type" value="Genomic_DNA"/>
</dbReference>
<name>A0ABV3SPH4_9HYPH</name>
<evidence type="ECO:0000313" key="8">
    <source>
        <dbReference type="Proteomes" id="UP001556692"/>
    </source>
</evidence>
<dbReference type="InterPro" id="IPR051452">
    <property type="entry name" value="Diverse_Oxidoreductases"/>
</dbReference>
<gene>
    <name evidence="7" type="ORF">ABGN05_19465</name>
</gene>
<dbReference type="PROSITE" id="PS51085">
    <property type="entry name" value="2FE2S_FER_2"/>
    <property type="match status" value="1"/>
</dbReference>
<keyword evidence="1" id="KW-0001">2Fe-2S</keyword>
<evidence type="ECO:0000313" key="7">
    <source>
        <dbReference type="EMBL" id="MEX0407844.1"/>
    </source>
</evidence>
<keyword evidence="8" id="KW-1185">Reference proteome</keyword>
<dbReference type="InterPro" id="IPR006058">
    <property type="entry name" value="2Fe2S_fd_BS"/>
</dbReference>